<evidence type="ECO:0000313" key="2">
    <source>
        <dbReference type="EMBL" id="EXM39924.1"/>
    </source>
</evidence>
<feature type="domain" description="Schlafen group 3-like DNA/RNA helicase" evidence="1">
    <location>
        <begin position="242"/>
        <end position="676"/>
    </location>
</feature>
<comment type="caution">
    <text evidence="2">The sequence shown here is derived from an EMBL/GenBank/DDBJ whole genome shotgun (WGS) entry which is preliminary data.</text>
</comment>
<organism evidence="2 3">
    <name type="scientific">Ruminococcus albus SY3</name>
    <dbReference type="NCBI Taxonomy" id="1341156"/>
    <lineage>
        <taxon>Bacteria</taxon>
        <taxon>Bacillati</taxon>
        <taxon>Bacillota</taxon>
        <taxon>Clostridia</taxon>
        <taxon>Eubacteriales</taxon>
        <taxon>Oscillospiraceae</taxon>
        <taxon>Ruminococcus</taxon>
    </lineage>
</organism>
<proteinExistence type="predicted"/>
<dbReference type="InterPro" id="IPR018647">
    <property type="entry name" value="SLFN_3-like_DNA/RNA_helicase"/>
</dbReference>
<dbReference type="Pfam" id="PF09848">
    <property type="entry name" value="SLFN-g3_helicase"/>
    <property type="match status" value="1"/>
</dbReference>
<dbReference type="RefSeq" id="WP_037287303.1">
    <property type="nucleotide sequence ID" value="NZ_JEOB01000002.1"/>
</dbReference>
<evidence type="ECO:0000259" key="1">
    <source>
        <dbReference type="Pfam" id="PF09848"/>
    </source>
</evidence>
<protein>
    <recommendedName>
        <fullName evidence="1">Schlafen group 3-like DNA/RNA helicase domain-containing protein</fullName>
    </recommendedName>
</protein>
<dbReference type="EMBL" id="JEOB01000002">
    <property type="protein sequence ID" value="EXM39924.1"/>
    <property type="molecule type" value="Genomic_DNA"/>
</dbReference>
<reference evidence="2 3" key="1">
    <citation type="submission" date="2013-06" db="EMBL/GenBank/DDBJ databases">
        <title>Rumen cellulosomics: divergent fiber-degrading strategies revealed by comparative genome-wide analysis of six Ruminococcal strains.</title>
        <authorList>
            <person name="Dassa B."/>
            <person name="Borovok I."/>
            <person name="Lamed R."/>
            <person name="Flint H."/>
            <person name="Yeoman C.J."/>
            <person name="White B."/>
            <person name="Bayer E.A."/>
        </authorList>
    </citation>
    <scope>NUCLEOTIDE SEQUENCE [LARGE SCALE GENOMIC DNA]</scope>
    <source>
        <strain evidence="2 3">SY3</strain>
    </source>
</reference>
<dbReference type="Proteomes" id="UP000021369">
    <property type="component" value="Unassembled WGS sequence"/>
</dbReference>
<dbReference type="OrthoDB" id="3193269at2"/>
<accession>A0A011UGX3</accession>
<dbReference type="SUPFAM" id="SSF52540">
    <property type="entry name" value="P-loop containing nucleoside triphosphate hydrolases"/>
    <property type="match status" value="2"/>
</dbReference>
<dbReference type="AlphaFoldDB" id="A0A011UGX3"/>
<gene>
    <name evidence="2" type="ORF">RASY3_09505</name>
</gene>
<sequence>MSKSTRCLYHNRFSAFLSDTEQSILGILCDGYHGAVQSTQIEAWKSEISLMKRVLLPYQNESGKIIFEYDIPRLGKRIDVVLLLKGIIFCIEFKTGNKDALAEADVDQVLDYALDLTNFHKFSENRLIVPILIVSKYQRSSTVIQKSVYDDNVLNPLISGENGLQELIHKVIEKYPDLPPLEENWIISPYAPTPTIIEAARTLYESHSVEDITRHEADKVSTDATISCILDVIEKSKRNGEKSICFVTGVPGAGKTLVGLEVAVRQTYQGHDKPVDDEGAVYLSGNGPLVAVLTEALAKDNYEKCKARKESKKITDSRREVGKFINMIHRYRDNMLAKIKNPVENGVLEIDPEKAVKMAESGYGEVEHVAIFDEAQRSWTHKRLAEYLKRGGTYGNKLKVPNFPMSEAGFLIWSLDQREDWATIVCLVGGGQEINTGEAGISEWINALNNDFPDWKVYISPKLTESEYAEGRVNELLRENRNVTFSAALHLSVNLRSFRAEKLSTFVHMLLSFDEQAKNVYREFCDKYPIVLTRNMNAARKWLRDRAMGTERTGILVTKEAARFKPLAVHILPSGDENAVHWFLEDKTDTRSSNYLEDAATEIQVQGLELDYACLLWDADMRYENGEWYFYKFNGQTKWNEQNGDSESMQERRKYMLNAYRVLLTRARKGLVICVPEGNANKTVGGFWEDTTRIPEYYDGTYAYLKSLGLEEI</sequence>
<keyword evidence="3" id="KW-1185">Reference proteome</keyword>
<dbReference type="PATRIC" id="fig|1341156.4.peg.1198"/>
<dbReference type="InterPro" id="IPR027417">
    <property type="entry name" value="P-loop_NTPase"/>
</dbReference>
<name>A0A011UGX3_RUMAL</name>
<evidence type="ECO:0000313" key="3">
    <source>
        <dbReference type="Proteomes" id="UP000021369"/>
    </source>
</evidence>